<dbReference type="RefSeq" id="WP_163946465.1">
    <property type="nucleotide sequence ID" value="NZ_JAAHBU010000213.1"/>
</dbReference>
<feature type="signal peptide" evidence="1">
    <location>
        <begin position="1"/>
        <end position="18"/>
    </location>
</feature>
<sequence length="162" mass="17726">MKKSTKITTALFATWLLAGCQVNTVVSKITYPSIKFFGKGGAIDGGCTIVMTVGTHSFRDNDCSNDDYYYFKILNPVEGLKFGIYGANYCASDEAYSRYYVRNPPIGSDGSPLPMPSNGELLRVDAARYAEEEPLSPGLYPNGWRGQQLHGKVSSICVEANQ</sequence>
<reference evidence="4 5" key="1">
    <citation type="submission" date="2020-02" db="EMBL/GenBank/DDBJ databases">
        <title>Broccoli isolated Pseudomonas sp.</title>
        <authorList>
            <person name="Fujikawa T."/>
            <person name="Sawada H."/>
        </authorList>
    </citation>
    <scope>NUCLEOTIDE SEQUENCE [LARGE SCALE GENOMIC DNA]</scope>
    <source>
        <strain evidence="3 5">MAFF212427</strain>
        <strain evidence="2 4">MAFF212428</strain>
    </source>
</reference>
<evidence type="ECO:0000256" key="1">
    <source>
        <dbReference type="SAM" id="SignalP"/>
    </source>
</evidence>
<dbReference type="EMBL" id="JAAHBU010000213">
    <property type="protein sequence ID" value="NER65001.1"/>
    <property type="molecule type" value="Genomic_DNA"/>
</dbReference>
<keyword evidence="5" id="KW-1185">Reference proteome</keyword>
<gene>
    <name evidence="2" type="ORF">G3435_16700</name>
    <name evidence="3" type="ORF">G3436_15415</name>
</gene>
<accession>A0A6M0D0S5</accession>
<accession>A0A6B3NVE0</accession>
<keyword evidence="1" id="KW-0732">Signal</keyword>
<organism evidence="3 5">
    <name type="scientific">Pseudomonas brassicae</name>
    <dbReference type="NCBI Taxonomy" id="2708063"/>
    <lineage>
        <taxon>Bacteria</taxon>
        <taxon>Pseudomonadati</taxon>
        <taxon>Pseudomonadota</taxon>
        <taxon>Gammaproteobacteria</taxon>
        <taxon>Pseudomonadales</taxon>
        <taxon>Pseudomonadaceae</taxon>
        <taxon>Pseudomonas</taxon>
    </lineage>
</organism>
<proteinExistence type="predicted"/>
<dbReference type="EMBL" id="JAAHBV010000361">
    <property type="protein sequence ID" value="NER61167.1"/>
    <property type="molecule type" value="Genomic_DNA"/>
</dbReference>
<feature type="chain" id="PRO_5044630424" description="Lipoprotein" evidence="1">
    <location>
        <begin position="19"/>
        <end position="162"/>
    </location>
</feature>
<evidence type="ECO:0000313" key="3">
    <source>
        <dbReference type="EMBL" id="NER65001.1"/>
    </source>
</evidence>
<dbReference type="Proteomes" id="UP000482634">
    <property type="component" value="Unassembled WGS sequence"/>
</dbReference>
<comment type="caution">
    <text evidence="3">The sequence shown here is derived from an EMBL/GenBank/DDBJ whole genome shotgun (WGS) entry which is preliminary data.</text>
</comment>
<evidence type="ECO:0000313" key="4">
    <source>
        <dbReference type="Proteomes" id="UP000480410"/>
    </source>
</evidence>
<evidence type="ECO:0000313" key="5">
    <source>
        <dbReference type="Proteomes" id="UP000482634"/>
    </source>
</evidence>
<name>A0A6B3NVE0_9PSED</name>
<dbReference type="AlphaFoldDB" id="A0A6B3NVE0"/>
<dbReference type="PROSITE" id="PS51257">
    <property type="entry name" value="PROKAR_LIPOPROTEIN"/>
    <property type="match status" value="1"/>
</dbReference>
<dbReference type="Proteomes" id="UP000480410">
    <property type="component" value="Unassembled WGS sequence"/>
</dbReference>
<evidence type="ECO:0008006" key="6">
    <source>
        <dbReference type="Google" id="ProtNLM"/>
    </source>
</evidence>
<evidence type="ECO:0000313" key="2">
    <source>
        <dbReference type="EMBL" id="NER61167.1"/>
    </source>
</evidence>
<protein>
    <recommendedName>
        <fullName evidence="6">Lipoprotein</fullName>
    </recommendedName>
</protein>